<keyword evidence="3" id="KW-1185">Reference proteome</keyword>
<proteinExistence type="predicted"/>
<accession>A0A7J6MWE9</accession>
<comment type="caution">
    <text evidence="2">The sequence shown here is derived from an EMBL/GenBank/DDBJ whole genome shotgun (WGS) entry which is preliminary data.</text>
</comment>
<gene>
    <name evidence="2" type="primary">ETF1_3</name>
    <name evidence="2" type="ORF">FOL47_007005</name>
</gene>
<feature type="compositionally biased region" description="Basic and acidic residues" evidence="1">
    <location>
        <begin position="52"/>
        <end position="61"/>
    </location>
</feature>
<evidence type="ECO:0000313" key="2">
    <source>
        <dbReference type="EMBL" id="KAF4675938.1"/>
    </source>
</evidence>
<protein>
    <submittedName>
        <fullName evidence="2">Electron transfer flavoprotein alpha-subunit</fullName>
    </submittedName>
</protein>
<dbReference type="Proteomes" id="UP000591131">
    <property type="component" value="Unassembled WGS sequence"/>
</dbReference>
<dbReference type="EMBL" id="JAAPAO010000040">
    <property type="protein sequence ID" value="KAF4675938.1"/>
    <property type="molecule type" value="Genomic_DNA"/>
</dbReference>
<evidence type="ECO:0000313" key="3">
    <source>
        <dbReference type="Proteomes" id="UP000591131"/>
    </source>
</evidence>
<dbReference type="AlphaFoldDB" id="A0A7J6MWE9"/>
<feature type="compositionally biased region" description="Pro residues" evidence="1">
    <location>
        <begin position="65"/>
        <end position="74"/>
    </location>
</feature>
<dbReference type="OrthoDB" id="431265at2759"/>
<sequence>MDTAISVDATELRNNEAFVEALLQAPEIPSEPGSPGDKSPPRAENPSNLAHEPYHVDDVRSEPVLPLPPPPPPEQDSHLAVQHSGPVMPGVPIGLEVSDEMALAIPSKRARRGSLINGSDVVNEPGAEEGHVTAVVQLKSGPWRAQIAIGGKKYRGPTRRTPEEADNDRIQMEEARQANTLEQLLQDWEMTSQLLPKGVYYNKSKKAFIATIHQQVSFVEADHLDTDPTVPRAMTMKYEGPARHNVEEAIQDRIMLEAAQSPEQVQEVLARLRRPKQEKRRTPSKERIPTGVHLKKDGFFTAQVSVHRKNFRGPPRTSLEEAVDDRQRLTQAKEEGRVDEVWSKMKEEYAQLQQLRRLTTTATGIRSLRGPGRPRGSVTRIAHVPLPDLSAALPPPGSQPSFIPDVVPSTVEEHEAIAEHADSVVKLDVSHFECASSHNYNAITTDGAHTAESDEPAAAAALPS</sequence>
<reference evidence="2 3" key="1">
    <citation type="submission" date="2020-04" db="EMBL/GenBank/DDBJ databases">
        <title>Perkinsus chesapeaki whole genome sequence.</title>
        <authorList>
            <person name="Bogema D.R."/>
        </authorList>
    </citation>
    <scope>NUCLEOTIDE SEQUENCE [LARGE SCALE GENOMIC DNA]</scope>
    <source>
        <strain evidence="2">ATCC PRA-425</strain>
    </source>
</reference>
<organism evidence="2 3">
    <name type="scientific">Perkinsus chesapeaki</name>
    <name type="common">Clam parasite</name>
    <name type="synonym">Perkinsus andrewsi</name>
    <dbReference type="NCBI Taxonomy" id="330153"/>
    <lineage>
        <taxon>Eukaryota</taxon>
        <taxon>Sar</taxon>
        <taxon>Alveolata</taxon>
        <taxon>Perkinsozoa</taxon>
        <taxon>Perkinsea</taxon>
        <taxon>Perkinsida</taxon>
        <taxon>Perkinsidae</taxon>
        <taxon>Perkinsus</taxon>
    </lineage>
</organism>
<name>A0A7J6MWE9_PERCH</name>
<feature type="region of interest" description="Disordered" evidence="1">
    <location>
        <begin position="24"/>
        <end position="86"/>
    </location>
</feature>
<evidence type="ECO:0000256" key="1">
    <source>
        <dbReference type="SAM" id="MobiDB-lite"/>
    </source>
</evidence>